<keyword evidence="1" id="KW-0472">Membrane</keyword>
<organism evidence="2">
    <name type="scientific">Octopus bimaculoides</name>
    <name type="common">California two-spotted octopus</name>
    <dbReference type="NCBI Taxonomy" id="37653"/>
    <lineage>
        <taxon>Eukaryota</taxon>
        <taxon>Metazoa</taxon>
        <taxon>Spiralia</taxon>
        <taxon>Lophotrochozoa</taxon>
        <taxon>Mollusca</taxon>
        <taxon>Cephalopoda</taxon>
        <taxon>Coleoidea</taxon>
        <taxon>Octopodiformes</taxon>
        <taxon>Octopoda</taxon>
        <taxon>Incirrata</taxon>
        <taxon>Octopodidae</taxon>
        <taxon>Octopus</taxon>
    </lineage>
</organism>
<dbReference type="EMBL" id="KQ423664">
    <property type="protein sequence ID" value="KOF72445.1"/>
    <property type="molecule type" value="Genomic_DNA"/>
</dbReference>
<gene>
    <name evidence="2" type="ORF">OCBIM_22039434mg</name>
</gene>
<feature type="transmembrane region" description="Helical" evidence="1">
    <location>
        <begin position="66"/>
        <end position="90"/>
    </location>
</feature>
<keyword evidence="1" id="KW-1133">Transmembrane helix</keyword>
<reference evidence="2" key="1">
    <citation type="submission" date="2015-07" db="EMBL/GenBank/DDBJ databases">
        <title>MeaNS - Measles Nucleotide Surveillance Program.</title>
        <authorList>
            <person name="Tran T."/>
            <person name="Druce J."/>
        </authorList>
    </citation>
    <scope>NUCLEOTIDE SEQUENCE</scope>
    <source>
        <strain evidence="2">UCB-OBI-ISO-001</strain>
        <tissue evidence="2">Gonad</tissue>
    </source>
</reference>
<sequence length="95" mass="11079">MVLLWFFSIKYASLMHNPHLLDPTPNGWVLAKMDHDSSNVAFLSLRSCINDASAVDALYFELLNELIWLLYLCLKSIELPMYIFLFPFCIRTLHL</sequence>
<evidence type="ECO:0000313" key="2">
    <source>
        <dbReference type="EMBL" id="KOF72445.1"/>
    </source>
</evidence>
<proteinExistence type="predicted"/>
<evidence type="ECO:0000256" key="1">
    <source>
        <dbReference type="SAM" id="Phobius"/>
    </source>
</evidence>
<dbReference type="AlphaFoldDB" id="A0A0L8G768"/>
<protein>
    <submittedName>
        <fullName evidence="2">Uncharacterized protein</fullName>
    </submittedName>
</protein>
<accession>A0A0L8G768</accession>
<name>A0A0L8G768_OCTBM</name>
<keyword evidence="1" id="KW-0812">Transmembrane</keyword>